<evidence type="ECO:0000313" key="3">
    <source>
        <dbReference type="EMBL" id="NAS25267.1"/>
    </source>
</evidence>
<evidence type="ECO:0000313" key="4">
    <source>
        <dbReference type="Proteomes" id="UP000479526"/>
    </source>
</evidence>
<feature type="chain" id="PRO_5039475024" description="Septum formation-related domain-containing protein" evidence="1">
    <location>
        <begin position="22"/>
        <end position="243"/>
    </location>
</feature>
<dbReference type="InterPro" id="IPR026004">
    <property type="entry name" value="Septum_form"/>
</dbReference>
<accession>A0A7C9J5H2</accession>
<keyword evidence="1" id="KW-0732">Signal</keyword>
<protein>
    <recommendedName>
        <fullName evidence="2">Septum formation-related domain-containing protein</fullName>
    </recommendedName>
</protein>
<dbReference type="RefSeq" id="WP_161482365.1">
    <property type="nucleotide sequence ID" value="NZ_WXEW01000008.1"/>
</dbReference>
<feature type="signal peptide" evidence="1">
    <location>
        <begin position="1"/>
        <end position="21"/>
    </location>
</feature>
<sequence length="243" mass="26626">MGKTVFLWGRFTVLLVATACAAPATTHPSAAMPVGSCHVMSQPEELYALSDVRPPVPCTQPHQTETYLVTRLSGPLADTPIRPPHELLVPMVTAGCDYRPIRPYLAAGPHDAQWGVSVWGKVPTPDEWAAGDRTLRCDLLVPTTHPNGGPVLTAPLRGIMNRPESAAIRRCNLDGRDVQCSLPHEWEWVEPQGLTRNRCRANAAMFAGRLRGLRIRLGPDRSCWVGQERHHITVGTLREGMAA</sequence>
<keyword evidence="4" id="KW-1185">Reference proteome</keyword>
<dbReference type="Proteomes" id="UP000479526">
    <property type="component" value="Unassembled WGS sequence"/>
</dbReference>
<feature type="domain" description="Septum formation-related" evidence="2">
    <location>
        <begin position="35"/>
        <end position="190"/>
    </location>
</feature>
<evidence type="ECO:0000259" key="2">
    <source>
        <dbReference type="Pfam" id="PF13845"/>
    </source>
</evidence>
<gene>
    <name evidence="3" type="ORF">GT755_26740</name>
</gene>
<organism evidence="3 4">
    <name type="scientific">Herbidospora solisilvae</name>
    <dbReference type="NCBI Taxonomy" id="2696284"/>
    <lineage>
        <taxon>Bacteria</taxon>
        <taxon>Bacillati</taxon>
        <taxon>Actinomycetota</taxon>
        <taxon>Actinomycetes</taxon>
        <taxon>Streptosporangiales</taxon>
        <taxon>Streptosporangiaceae</taxon>
        <taxon>Herbidospora</taxon>
    </lineage>
</organism>
<name>A0A7C9J5H2_9ACTN</name>
<dbReference type="AlphaFoldDB" id="A0A7C9J5H2"/>
<reference evidence="3 4" key="1">
    <citation type="submission" date="2020-01" db="EMBL/GenBank/DDBJ databases">
        <title>Herbidospora sp. NEAU-GS84 nov., a novel actinomycete isolated from soil.</title>
        <authorList>
            <person name="Han L."/>
        </authorList>
    </citation>
    <scope>NUCLEOTIDE SEQUENCE [LARGE SCALE GENOMIC DNA]</scope>
    <source>
        <strain evidence="3 4">NEAU-GS84</strain>
    </source>
</reference>
<proteinExistence type="predicted"/>
<comment type="caution">
    <text evidence="3">The sequence shown here is derived from an EMBL/GenBank/DDBJ whole genome shotgun (WGS) entry which is preliminary data.</text>
</comment>
<evidence type="ECO:0000256" key="1">
    <source>
        <dbReference type="SAM" id="SignalP"/>
    </source>
</evidence>
<dbReference type="Pfam" id="PF13845">
    <property type="entry name" value="Septum_form"/>
    <property type="match status" value="1"/>
</dbReference>
<dbReference type="EMBL" id="WXEW01000008">
    <property type="protein sequence ID" value="NAS25267.1"/>
    <property type="molecule type" value="Genomic_DNA"/>
</dbReference>